<dbReference type="GO" id="GO:0000160">
    <property type="term" value="P:phosphorelay signal transduction system"/>
    <property type="evidence" value="ECO:0007669"/>
    <property type="project" value="InterPro"/>
</dbReference>
<dbReference type="OrthoDB" id="2615981at2"/>
<sequence length="126" mass="14206">MSMSQADKEKRMKEIVAKTKRLFLQDADRRAAELNERIASWRSRLPGHDAETANGLGDGLYRFAHTLKGVALTVGCDRLHRLSEAADSYSIQHLDAWTEDSLLQMISYIEELFTGLRGELQAEGLI</sequence>
<accession>A0A4R5KXS1</accession>
<feature type="domain" description="HPt" evidence="2">
    <location>
        <begin position="12"/>
        <end position="123"/>
    </location>
</feature>
<dbReference type="SUPFAM" id="SSF47226">
    <property type="entry name" value="Histidine-containing phosphotransfer domain, HPT domain"/>
    <property type="match status" value="1"/>
</dbReference>
<evidence type="ECO:0000313" key="3">
    <source>
        <dbReference type="EMBL" id="TDG00383.1"/>
    </source>
</evidence>
<keyword evidence="1" id="KW-0597">Phosphoprotein</keyword>
<dbReference type="AlphaFoldDB" id="A0A4R5KXS1"/>
<gene>
    <name evidence="3" type="ORF">E1757_01735</name>
</gene>
<dbReference type="RefSeq" id="WP_133225092.1">
    <property type="nucleotide sequence ID" value="NZ_SMRT01000001.1"/>
</dbReference>
<keyword evidence="4" id="KW-1185">Reference proteome</keyword>
<evidence type="ECO:0000259" key="2">
    <source>
        <dbReference type="PROSITE" id="PS50894"/>
    </source>
</evidence>
<name>A0A4R5KXS1_9BACL</name>
<dbReference type="InterPro" id="IPR036641">
    <property type="entry name" value="HPT_dom_sf"/>
</dbReference>
<dbReference type="Gene3D" id="1.20.120.160">
    <property type="entry name" value="HPT domain"/>
    <property type="match status" value="1"/>
</dbReference>
<comment type="caution">
    <text evidence="3">The sequence shown here is derived from an EMBL/GenBank/DDBJ whole genome shotgun (WGS) entry which is preliminary data.</text>
</comment>
<organism evidence="3 4">
    <name type="scientific">Paenibacillus piri</name>
    <dbReference type="NCBI Taxonomy" id="2547395"/>
    <lineage>
        <taxon>Bacteria</taxon>
        <taxon>Bacillati</taxon>
        <taxon>Bacillota</taxon>
        <taxon>Bacilli</taxon>
        <taxon>Bacillales</taxon>
        <taxon>Paenibacillaceae</taxon>
        <taxon>Paenibacillus</taxon>
    </lineage>
</organism>
<evidence type="ECO:0000313" key="4">
    <source>
        <dbReference type="Proteomes" id="UP000295636"/>
    </source>
</evidence>
<feature type="modified residue" description="Phosphohistidine" evidence="1">
    <location>
        <position position="65"/>
    </location>
</feature>
<proteinExistence type="predicted"/>
<dbReference type="EMBL" id="SMRT01000001">
    <property type="protein sequence ID" value="TDG00383.1"/>
    <property type="molecule type" value="Genomic_DNA"/>
</dbReference>
<dbReference type="PROSITE" id="PS50894">
    <property type="entry name" value="HPT"/>
    <property type="match status" value="1"/>
</dbReference>
<dbReference type="InterPro" id="IPR008207">
    <property type="entry name" value="Sig_transdc_His_kin_Hpt_dom"/>
</dbReference>
<protein>
    <recommendedName>
        <fullName evidence="2">HPt domain-containing protein</fullName>
    </recommendedName>
</protein>
<reference evidence="3 4" key="1">
    <citation type="submission" date="2019-03" db="EMBL/GenBank/DDBJ databases">
        <title>This is whole genome sequence of Paenibacillus sp MS74 strain.</title>
        <authorList>
            <person name="Trinh H.N."/>
        </authorList>
    </citation>
    <scope>NUCLEOTIDE SEQUENCE [LARGE SCALE GENOMIC DNA]</scope>
    <source>
        <strain evidence="3 4">MS74</strain>
    </source>
</reference>
<evidence type="ECO:0000256" key="1">
    <source>
        <dbReference type="PROSITE-ProRule" id="PRU00110"/>
    </source>
</evidence>
<dbReference type="Pfam" id="PF01627">
    <property type="entry name" value="Hpt"/>
    <property type="match status" value="1"/>
</dbReference>
<dbReference type="Proteomes" id="UP000295636">
    <property type="component" value="Unassembled WGS sequence"/>
</dbReference>